<evidence type="ECO:0000313" key="3">
    <source>
        <dbReference type="Proteomes" id="UP000799757"/>
    </source>
</evidence>
<organism evidence="2 3">
    <name type="scientific">Melanomma pulvis-pyrius CBS 109.77</name>
    <dbReference type="NCBI Taxonomy" id="1314802"/>
    <lineage>
        <taxon>Eukaryota</taxon>
        <taxon>Fungi</taxon>
        <taxon>Dikarya</taxon>
        <taxon>Ascomycota</taxon>
        <taxon>Pezizomycotina</taxon>
        <taxon>Dothideomycetes</taxon>
        <taxon>Pleosporomycetidae</taxon>
        <taxon>Pleosporales</taxon>
        <taxon>Melanommataceae</taxon>
        <taxon>Melanomma</taxon>
    </lineage>
</organism>
<accession>A0A6A6WP68</accession>
<keyword evidence="3" id="KW-1185">Reference proteome</keyword>
<dbReference type="Proteomes" id="UP000799757">
    <property type="component" value="Unassembled WGS sequence"/>
</dbReference>
<gene>
    <name evidence="2" type="ORF">K505DRAFT_368719</name>
</gene>
<proteinExistence type="predicted"/>
<reference evidence="2" key="1">
    <citation type="journal article" date="2020" name="Stud. Mycol.">
        <title>101 Dothideomycetes genomes: a test case for predicting lifestyles and emergence of pathogens.</title>
        <authorList>
            <person name="Haridas S."/>
            <person name="Albert R."/>
            <person name="Binder M."/>
            <person name="Bloem J."/>
            <person name="Labutti K."/>
            <person name="Salamov A."/>
            <person name="Andreopoulos B."/>
            <person name="Baker S."/>
            <person name="Barry K."/>
            <person name="Bills G."/>
            <person name="Bluhm B."/>
            <person name="Cannon C."/>
            <person name="Castanera R."/>
            <person name="Culley D."/>
            <person name="Daum C."/>
            <person name="Ezra D."/>
            <person name="Gonzalez J."/>
            <person name="Henrissat B."/>
            <person name="Kuo A."/>
            <person name="Liang C."/>
            <person name="Lipzen A."/>
            <person name="Lutzoni F."/>
            <person name="Magnuson J."/>
            <person name="Mondo S."/>
            <person name="Nolan M."/>
            <person name="Ohm R."/>
            <person name="Pangilinan J."/>
            <person name="Park H.-J."/>
            <person name="Ramirez L."/>
            <person name="Alfaro M."/>
            <person name="Sun H."/>
            <person name="Tritt A."/>
            <person name="Yoshinaga Y."/>
            <person name="Zwiers L.-H."/>
            <person name="Turgeon B."/>
            <person name="Goodwin S."/>
            <person name="Spatafora J."/>
            <person name="Crous P."/>
            <person name="Grigoriev I."/>
        </authorList>
    </citation>
    <scope>NUCLEOTIDE SEQUENCE</scope>
    <source>
        <strain evidence="2">CBS 109.77</strain>
    </source>
</reference>
<sequence length="380" mass="41335">MSRAAYGDVSDCLLPLSSAFVLCLCPLPLFSASYTRPLPPSSASILCTPTPTPTPTPVATGMHLRHKASTHDAEPGTMATSRPPIQRRRTAHARPQQQQQQQQQRLAPRDPPSISAIAPPAASTWTLVPWQTSAHVLPPRRPSLLLAQHRAALSNAVAVAVAVAAFPFAAVASLGLARFGGVVLRVGSLFSSANIAQHCPNPSPPFPHTAIGSTRIDIQPLRVLGLARIRRRCAPWQLRESFVAASHYNSQHPKPSQHPDFGPRRNSTCISICISPPRQSRVWAWRNSAALCSVAVAESLQHPHHINQHQSCRNVPPRRHPHMKFNMHIEIHAPSHKAKFGAMFPTLWGCRRAPASSLQHPTTTPNTKAVTASHDDDIPT</sequence>
<name>A0A6A6WP68_9PLEO</name>
<evidence type="ECO:0000313" key="2">
    <source>
        <dbReference type="EMBL" id="KAF2785876.1"/>
    </source>
</evidence>
<feature type="region of interest" description="Disordered" evidence="1">
    <location>
        <begin position="49"/>
        <end position="115"/>
    </location>
</feature>
<dbReference type="AlphaFoldDB" id="A0A6A6WP68"/>
<dbReference type="EMBL" id="MU002626">
    <property type="protein sequence ID" value="KAF2785876.1"/>
    <property type="molecule type" value="Genomic_DNA"/>
</dbReference>
<feature type="compositionally biased region" description="Polar residues" evidence="1">
    <location>
        <begin position="356"/>
        <end position="370"/>
    </location>
</feature>
<feature type="region of interest" description="Disordered" evidence="1">
    <location>
        <begin position="355"/>
        <end position="380"/>
    </location>
</feature>
<protein>
    <submittedName>
        <fullName evidence="2">Uncharacterized protein</fullName>
    </submittedName>
</protein>
<evidence type="ECO:0000256" key="1">
    <source>
        <dbReference type="SAM" id="MobiDB-lite"/>
    </source>
</evidence>